<dbReference type="RefSeq" id="WP_183815636.1">
    <property type="nucleotide sequence ID" value="NZ_JACHOB010000001.1"/>
</dbReference>
<dbReference type="PIRSF" id="PIRSF000126">
    <property type="entry name" value="11-beta-HSD1"/>
    <property type="match status" value="1"/>
</dbReference>
<keyword evidence="7" id="KW-1185">Reference proteome</keyword>
<dbReference type="PANTHER" id="PTHR44196">
    <property type="entry name" value="DEHYDROGENASE/REDUCTASE SDR FAMILY MEMBER 7B"/>
    <property type="match status" value="1"/>
</dbReference>
<dbReference type="CDD" id="cd05233">
    <property type="entry name" value="SDR_c"/>
    <property type="match status" value="1"/>
</dbReference>
<dbReference type="EMBL" id="JACHOB010000001">
    <property type="protein sequence ID" value="MBB4658068.1"/>
    <property type="molecule type" value="Genomic_DNA"/>
</dbReference>
<evidence type="ECO:0000313" key="6">
    <source>
        <dbReference type="EMBL" id="MBB4658068.1"/>
    </source>
</evidence>
<dbReference type="SMART" id="SM00822">
    <property type="entry name" value="PKS_KR"/>
    <property type="match status" value="1"/>
</dbReference>
<dbReference type="PRINTS" id="PR00081">
    <property type="entry name" value="GDHRDH"/>
</dbReference>
<dbReference type="InterPro" id="IPR002347">
    <property type="entry name" value="SDR_fam"/>
</dbReference>
<feature type="domain" description="Ketoreductase" evidence="5">
    <location>
        <begin position="8"/>
        <end position="189"/>
    </location>
</feature>
<evidence type="ECO:0000313" key="7">
    <source>
        <dbReference type="Proteomes" id="UP000563524"/>
    </source>
</evidence>
<accession>A0A840I1J9</accession>
<evidence type="ECO:0000256" key="4">
    <source>
        <dbReference type="SAM" id="MobiDB-lite"/>
    </source>
</evidence>
<reference evidence="6 7" key="1">
    <citation type="submission" date="2020-08" db="EMBL/GenBank/DDBJ databases">
        <title>Genomic Encyclopedia of Type Strains, Phase IV (KMG-IV): sequencing the most valuable type-strain genomes for metagenomic binning, comparative biology and taxonomic classification.</title>
        <authorList>
            <person name="Goeker M."/>
        </authorList>
    </citation>
    <scope>NUCLEOTIDE SEQUENCE [LARGE SCALE GENOMIC DNA]</scope>
    <source>
        <strain evidence="6 7">DSM 102850</strain>
    </source>
</reference>
<dbReference type="Gene3D" id="3.40.50.720">
    <property type="entry name" value="NAD(P)-binding Rossmann-like Domain"/>
    <property type="match status" value="1"/>
</dbReference>
<name>A0A840I1J9_9PROT</name>
<comment type="caution">
    <text evidence="6">The sequence shown here is derived from an EMBL/GenBank/DDBJ whole genome shotgun (WGS) entry which is preliminary data.</text>
</comment>
<proteinExistence type="inferred from homology"/>
<dbReference type="InterPro" id="IPR036291">
    <property type="entry name" value="NAD(P)-bd_dom_sf"/>
</dbReference>
<dbReference type="AlphaFoldDB" id="A0A840I1J9"/>
<dbReference type="GO" id="GO:0016020">
    <property type="term" value="C:membrane"/>
    <property type="evidence" value="ECO:0007669"/>
    <property type="project" value="TreeGrafter"/>
</dbReference>
<gene>
    <name evidence="6" type="ORF">GGQ59_000568</name>
</gene>
<dbReference type="InterPro" id="IPR057326">
    <property type="entry name" value="KR_dom"/>
</dbReference>
<dbReference type="SUPFAM" id="SSF51735">
    <property type="entry name" value="NAD(P)-binding Rossmann-fold domains"/>
    <property type="match status" value="1"/>
</dbReference>
<feature type="compositionally biased region" description="Low complexity" evidence="4">
    <location>
        <begin position="267"/>
        <end position="287"/>
    </location>
</feature>
<organism evidence="6 7">
    <name type="scientific">Parvularcula dongshanensis</name>
    <dbReference type="NCBI Taxonomy" id="1173995"/>
    <lineage>
        <taxon>Bacteria</taxon>
        <taxon>Pseudomonadati</taxon>
        <taxon>Pseudomonadota</taxon>
        <taxon>Alphaproteobacteria</taxon>
        <taxon>Parvularculales</taxon>
        <taxon>Parvularculaceae</taxon>
        <taxon>Parvularcula</taxon>
    </lineage>
</organism>
<sequence>MAGIYEGRTALVTGASSGLGAAYARGLAARGADLVLVARRQERLDALAEALRARGGKAEVVTADLAQPDAAKGVMATLDAPPDILVNNAGFGLPGAYAATPWEAQRDFIQLMVTAYAQLAHIANASMHERGWGRIVNVASVAGLVPGSAGHTLYGASKAFLVGFSQSLAAEGAAAGVRAQACCPGFTHTEFHDANGTRERMNALPGWMWMEAADVVEGSLDALEDGPVVYVPGGVNKALARFSRLIPRAAAERLMNRQSATFRRTDAGAPSSSGSGSGASSGSTTTR</sequence>
<protein>
    <recommendedName>
        <fullName evidence="5">Ketoreductase domain-containing protein</fullName>
    </recommendedName>
</protein>
<evidence type="ECO:0000256" key="3">
    <source>
        <dbReference type="RuleBase" id="RU000363"/>
    </source>
</evidence>
<dbReference type="GO" id="GO:0016491">
    <property type="term" value="F:oxidoreductase activity"/>
    <property type="evidence" value="ECO:0007669"/>
    <property type="project" value="UniProtKB-KW"/>
</dbReference>
<dbReference type="PROSITE" id="PS00061">
    <property type="entry name" value="ADH_SHORT"/>
    <property type="match status" value="1"/>
</dbReference>
<evidence type="ECO:0000259" key="5">
    <source>
        <dbReference type="SMART" id="SM00822"/>
    </source>
</evidence>
<evidence type="ECO:0000256" key="1">
    <source>
        <dbReference type="ARBA" id="ARBA00006484"/>
    </source>
</evidence>
<dbReference type="InterPro" id="IPR020904">
    <property type="entry name" value="Sc_DH/Rdtase_CS"/>
</dbReference>
<dbReference type="Proteomes" id="UP000563524">
    <property type="component" value="Unassembled WGS sequence"/>
</dbReference>
<comment type="similarity">
    <text evidence="1 3">Belongs to the short-chain dehydrogenases/reductases (SDR) family.</text>
</comment>
<evidence type="ECO:0000256" key="2">
    <source>
        <dbReference type="ARBA" id="ARBA00023002"/>
    </source>
</evidence>
<dbReference type="Pfam" id="PF00106">
    <property type="entry name" value="adh_short"/>
    <property type="match status" value="1"/>
</dbReference>
<dbReference type="PRINTS" id="PR00080">
    <property type="entry name" value="SDRFAMILY"/>
</dbReference>
<feature type="region of interest" description="Disordered" evidence="4">
    <location>
        <begin position="262"/>
        <end position="287"/>
    </location>
</feature>
<dbReference type="PANTHER" id="PTHR44196:SF2">
    <property type="entry name" value="SHORT-CHAIN DEHYDROGENASE-RELATED"/>
    <property type="match status" value="1"/>
</dbReference>
<keyword evidence="2" id="KW-0560">Oxidoreductase</keyword>